<sequence>MMTKVLVLGAAGQIARQAIPMLDAAGAQLTLYARDASRVQAPAGARVVEADVKDEAALADALAGQDVVYANLGADLDVQAGILVEAMGRAGVSRLIFVDALGIYDELPPAFNAWNQSMIGEPLKVFRRAADTVEASGLEWTILRPAWLTDADEVDYELTGREETFRGTEVSRKSVAAFIAELVAHPQEHIRENLGLGKPGTDGDKPSWY</sequence>
<dbReference type="GO" id="GO:0042602">
    <property type="term" value="F:riboflavin reductase (NADPH) activity"/>
    <property type="evidence" value="ECO:0007669"/>
    <property type="project" value="TreeGrafter"/>
</dbReference>
<dbReference type="InterPro" id="IPR036291">
    <property type="entry name" value="NAD(P)-bd_dom_sf"/>
</dbReference>
<dbReference type="InterPro" id="IPR051606">
    <property type="entry name" value="Polyketide_Oxido-like"/>
</dbReference>
<dbReference type="PANTHER" id="PTHR43355">
    <property type="entry name" value="FLAVIN REDUCTASE (NADPH)"/>
    <property type="match status" value="1"/>
</dbReference>
<dbReference type="EMBL" id="CP066078">
    <property type="protein sequence ID" value="QQC58875.1"/>
    <property type="molecule type" value="Genomic_DNA"/>
</dbReference>
<dbReference type="InterPro" id="IPR016040">
    <property type="entry name" value="NAD(P)-bd_dom"/>
</dbReference>
<dbReference type="AlphaFoldDB" id="A0A7T4T3S5"/>
<dbReference type="Proteomes" id="UP000595221">
    <property type="component" value="Chromosome"/>
</dbReference>
<gene>
    <name evidence="2" type="ORF">I6H58_07845</name>
</gene>
<dbReference type="Pfam" id="PF13460">
    <property type="entry name" value="NAD_binding_10"/>
    <property type="match status" value="1"/>
</dbReference>
<evidence type="ECO:0000313" key="2">
    <source>
        <dbReference type="EMBL" id="QQC58875.1"/>
    </source>
</evidence>
<feature type="domain" description="NAD(P)-binding" evidence="1">
    <location>
        <begin position="9"/>
        <end position="186"/>
    </location>
</feature>
<organism evidence="2 3">
    <name type="scientific">Rothia kristinae</name>
    <dbReference type="NCBI Taxonomy" id="37923"/>
    <lineage>
        <taxon>Bacteria</taxon>
        <taxon>Bacillati</taxon>
        <taxon>Actinomycetota</taxon>
        <taxon>Actinomycetes</taxon>
        <taxon>Micrococcales</taxon>
        <taxon>Micrococcaceae</taxon>
        <taxon>Rothia</taxon>
    </lineage>
</organism>
<dbReference type="SUPFAM" id="SSF51735">
    <property type="entry name" value="NAD(P)-binding Rossmann-fold domains"/>
    <property type="match status" value="1"/>
</dbReference>
<proteinExistence type="predicted"/>
<protein>
    <submittedName>
        <fullName evidence="2">NAD(P)H-binding protein</fullName>
    </submittedName>
</protein>
<dbReference type="RefSeq" id="WP_198489901.1">
    <property type="nucleotide sequence ID" value="NZ_CP066078.1"/>
</dbReference>
<dbReference type="Gene3D" id="3.40.50.720">
    <property type="entry name" value="NAD(P)-binding Rossmann-like Domain"/>
    <property type="match status" value="1"/>
</dbReference>
<evidence type="ECO:0000259" key="1">
    <source>
        <dbReference type="Pfam" id="PF13460"/>
    </source>
</evidence>
<name>A0A7T4T3S5_9MICC</name>
<reference evidence="2 3" key="1">
    <citation type="submission" date="2020-12" db="EMBL/GenBank/DDBJ databases">
        <title>FDA dAtabase for Regulatory Grade micrObial Sequences (FDA-ARGOS): Supporting development and validation of Infectious Disease Dx tests.</title>
        <authorList>
            <person name="Sproer C."/>
            <person name="Gronow S."/>
            <person name="Severitt S."/>
            <person name="Schroder I."/>
            <person name="Tallon L."/>
            <person name="Sadzewicz L."/>
            <person name="Zhao X."/>
            <person name="Boylan J."/>
            <person name="Ott S."/>
            <person name="Bowen H."/>
            <person name="Vavikolanu K."/>
            <person name="Mehta A."/>
            <person name="Aluvathingal J."/>
            <person name="Nadendla S."/>
            <person name="Lowell S."/>
            <person name="Myers T."/>
            <person name="Yan Y."/>
            <person name="Sichtig H."/>
        </authorList>
    </citation>
    <scope>NUCLEOTIDE SEQUENCE [LARGE SCALE GENOMIC DNA]</scope>
    <source>
        <strain evidence="2 3">FDAARGOS_1001</strain>
    </source>
</reference>
<evidence type="ECO:0000313" key="3">
    <source>
        <dbReference type="Proteomes" id="UP000595221"/>
    </source>
</evidence>
<dbReference type="GO" id="GO:0004074">
    <property type="term" value="F:biliverdin reductase [NAD(P)H] activity"/>
    <property type="evidence" value="ECO:0007669"/>
    <property type="project" value="TreeGrafter"/>
</dbReference>
<dbReference type="PANTHER" id="PTHR43355:SF2">
    <property type="entry name" value="FLAVIN REDUCTASE (NADPH)"/>
    <property type="match status" value="1"/>
</dbReference>
<accession>A0A7T4T3S5</accession>